<feature type="compositionally biased region" description="Low complexity" evidence="7">
    <location>
        <begin position="124"/>
        <end position="136"/>
    </location>
</feature>
<evidence type="ECO:0000313" key="10">
    <source>
        <dbReference type="EMBL" id="KAJ4751462.1"/>
    </source>
</evidence>
<evidence type="ECO:0000256" key="6">
    <source>
        <dbReference type="PROSITE-ProRule" id="PRU00235"/>
    </source>
</evidence>
<dbReference type="PROSITE" id="PS51514">
    <property type="entry name" value="BRX"/>
    <property type="match status" value="1"/>
</dbReference>
<dbReference type="InterPro" id="IPR000408">
    <property type="entry name" value="Reg_chr_condens"/>
</dbReference>
<comment type="caution">
    <text evidence="10">The sequence shown here is derived from an EMBL/GenBank/DDBJ whole genome shotgun (WGS) entry which is preliminary data.</text>
</comment>
<feature type="compositionally biased region" description="Polar residues" evidence="7">
    <location>
        <begin position="774"/>
        <end position="793"/>
    </location>
</feature>
<dbReference type="Pfam" id="PF25390">
    <property type="entry name" value="WD40_RLD"/>
    <property type="match status" value="1"/>
</dbReference>
<feature type="repeat" description="RCC1" evidence="6">
    <location>
        <begin position="426"/>
        <end position="477"/>
    </location>
</feature>
<feature type="repeat" description="RCC1" evidence="6">
    <location>
        <begin position="146"/>
        <end position="201"/>
    </location>
</feature>
<feature type="repeat" description="RCC1" evidence="6">
    <location>
        <begin position="374"/>
        <end position="425"/>
    </location>
</feature>
<keyword evidence="3 5" id="KW-0863">Zinc-finger</keyword>
<keyword evidence="11" id="KW-1185">Reference proteome</keyword>
<evidence type="ECO:0000256" key="2">
    <source>
        <dbReference type="ARBA" id="ARBA00022737"/>
    </source>
</evidence>
<dbReference type="SUPFAM" id="SSF50985">
    <property type="entry name" value="RCC1/BLIP-II"/>
    <property type="match status" value="1"/>
</dbReference>
<dbReference type="PANTHER" id="PTHR22870">
    <property type="entry name" value="REGULATOR OF CHROMOSOME CONDENSATION"/>
    <property type="match status" value="1"/>
</dbReference>
<evidence type="ECO:0000256" key="4">
    <source>
        <dbReference type="ARBA" id="ARBA00022833"/>
    </source>
</evidence>
<feature type="repeat" description="RCC1" evidence="6">
    <location>
        <begin position="258"/>
        <end position="310"/>
    </location>
</feature>
<feature type="compositionally biased region" description="Low complexity" evidence="7">
    <location>
        <begin position="650"/>
        <end position="659"/>
    </location>
</feature>
<feature type="domain" description="BRX" evidence="9">
    <location>
        <begin position="843"/>
        <end position="898"/>
    </location>
</feature>
<feature type="compositionally biased region" description="Basic and acidic residues" evidence="7">
    <location>
        <begin position="794"/>
        <end position="820"/>
    </location>
</feature>
<dbReference type="AlphaFoldDB" id="A0AAV8C781"/>
<feature type="region of interest" description="Disordered" evidence="7">
    <location>
        <begin position="900"/>
        <end position="928"/>
    </location>
</feature>
<feature type="region of interest" description="Disordered" evidence="7">
    <location>
        <begin position="119"/>
        <end position="138"/>
    </location>
</feature>
<feature type="compositionally biased region" description="Low complexity" evidence="7">
    <location>
        <begin position="904"/>
        <end position="914"/>
    </location>
</feature>
<feature type="domain" description="FYVE-type" evidence="8">
    <location>
        <begin position="534"/>
        <end position="596"/>
    </location>
</feature>
<dbReference type="InterPro" id="IPR013591">
    <property type="entry name" value="Brevis_radix_dom"/>
</dbReference>
<feature type="compositionally biased region" description="Polar residues" evidence="7">
    <location>
        <begin position="826"/>
        <end position="836"/>
    </location>
</feature>
<dbReference type="CDD" id="cd00065">
    <property type="entry name" value="FYVE_like_SF"/>
    <property type="match status" value="1"/>
</dbReference>
<evidence type="ECO:0000256" key="1">
    <source>
        <dbReference type="ARBA" id="ARBA00022723"/>
    </source>
</evidence>
<reference evidence="10" key="1">
    <citation type="submission" date="2022-08" db="EMBL/GenBank/DDBJ databases">
        <authorList>
            <person name="Marques A."/>
        </authorList>
    </citation>
    <scope>NUCLEOTIDE SEQUENCE</scope>
    <source>
        <strain evidence="10">RhyPub2mFocal</strain>
        <tissue evidence="10">Leaves</tissue>
    </source>
</reference>
<dbReference type="InterPro" id="IPR011011">
    <property type="entry name" value="Znf_FYVE_PHD"/>
</dbReference>
<dbReference type="InterPro" id="IPR027988">
    <property type="entry name" value="BRX_N"/>
</dbReference>
<feature type="region of interest" description="Disordered" evidence="7">
    <location>
        <begin position="641"/>
        <end position="683"/>
    </location>
</feature>
<feature type="region of interest" description="Disordered" evidence="7">
    <location>
        <begin position="766"/>
        <end position="836"/>
    </location>
</feature>
<protein>
    <submittedName>
        <fullName evidence="10">Regulator of chromosome condensation (RCC1) family with FYVE zinc finger domain-containing protein</fullName>
    </submittedName>
</protein>
<evidence type="ECO:0000259" key="9">
    <source>
        <dbReference type="PROSITE" id="PS51514"/>
    </source>
</evidence>
<dbReference type="Proteomes" id="UP001140206">
    <property type="component" value="Chromosome 5"/>
</dbReference>
<evidence type="ECO:0000256" key="5">
    <source>
        <dbReference type="PROSITE-ProRule" id="PRU00091"/>
    </source>
</evidence>
<dbReference type="FunFam" id="2.130.10.30:FF:000028">
    <property type="entry name" value="PH, RCC1 and FYVE domains-containing protein 1"/>
    <property type="match status" value="1"/>
</dbReference>
<feature type="repeat" description="RCC1" evidence="6">
    <location>
        <begin position="202"/>
        <end position="257"/>
    </location>
</feature>
<dbReference type="SMART" id="SM00064">
    <property type="entry name" value="FYVE"/>
    <property type="match status" value="1"/>
</dbReference>
<feature type="region of interest" description="Disordered" evidence="7">
    <location>
        <begin position="71"/>
        <end position="113"/>
    </location>
</feature>
<evidence type="ECO:0000313" key="11">
    <source>
        <dbReference type="Proteomes" id="UP001140206"/>
    </source>
</evidence>
<keyword evidence="1" id="KW-0479">Metal-binding</keyword>
<organism evidence="10 11">
    <name type="scientific">Rhynchospora pubera</name>
    <dbReference type="NCBI Taxonomy" id="906938"/>
    <lineage>
        <taxon>Eukaryota</taxon>
        <taxon>Viridiplantae</taxon>
        <taxon>Streptophyta</taxon>
        <taxon>Embryophyta</taxon>
        <taxon>Tracheophyta</taxon>
        <taxon>Spermatophyta</taxon>
        <taxon>Magnoliopsida</taxon>
        <taxon>Liliopsida</taxon>
        <taxon>Poales</taxon>
        <taxon>Cyperaceae</taxon>
        <taxon>Cyperoideae</taxon>
        <taxon>Rhynchosporeae</taxon>
        <taxon>Rhynchospora</taxon>
    </lineage>
</organism>
<dbReference type="InterPro" id="IPR000306">
    <property type="entry name" value="Znf_FYVE"/>
</dbReference>
<dbReference type="InterPro" id="IPR051210">
    <property type="entry name" value="Ub_ligase/GEF_domain"/>
</dbReference>
<dbReference type="PROSITE" id="PS50012">
    <property type="entry name" value="RCC1_3"/>
    <property type="match status" value="7"/>
</dbReference>
<dbReference type="PROSITE" id="PS00626">
    <property type="entry name" value="RCC1_2"/>
    <property type="match status" value="3"/>
</dbReference>
<keyword evidence="4" id="KW-0862">Zinc</keyword>
<proteinExistence type="predicted"/>
<dbReference type="Gene3D" id="2.130.10.30">
    <property type="entry name" value="Regulator of chromosome condensation 1/beta-lactamase-inhibitor protein II"/>
    <property type="match status" value="2"/>
</dbReference>
<feature type="repeat" description="RCC1" evidence="6">
    <location>
        <begin position="478"/>
        <end position="529"/>
    </location>
</feature>
<dbReference type="InterPro" id="IPR013083">
    <property type="entry name" value="Znf_RING/FYVE/PHD"/>
</dbReference>
<dbReference type="PANTHER" id="PTHR22870:SF91">
    <property type="entry name" value="REGULATOR OF CHROMOSOME CONDENSATION (RCC1) FAMILY WITH FYVE ZINC FINGER DOMAIN-CONTAINING PROTEIN"/>
    <property type="match status" value="1"/>
</dbReference>
<evidence type="ECO:0000256" key="7">
    <source>
        <dbReference type="SAM" id="MobiDB-lite"/>
    </source>
</evidence>
<dbReference type="InterPro" id="IPR009091">
    <property type="entry name" value="RCC1/BLIP-II"/>
</dbReference>
<dbReference type="Pfam" id="PF13713">
    <property type="entry name" value="BRX_N"/>
    <property type="match status" value="1"/>
</dbReference>
<dbReference type="Pfam" id="PF01363">
    <property type="entry name" value="FYVE"/>
    <property type="match status" value="1"/>
</dbReference>
<dbReference type="PROSITE" id="PS50178">
    <property type="entry name" value="ZF_FYVE"/>
    <property type="match status" value="1"/>
</dbReference>
<name>A0AAV8C781_9POAL</name>
<evidence type="ECO:0000256" key="3">
    <source>
        <dbReference type="ARBA" id="ARBA00022771"/>
    </source>
</evidence>
<keyword evidence="2" id="KW-0677">Repeat</keyword>
<evidence type="ECO:0000259" key="8">
    <source>
        <dbReference type="PROSITE" id="PS50178"/>
    </source>
</evidence>
<dbReference type="SUPFAM" id="SSF57903">
    <property type="entry name" value="FYVE/PHD zinc finger"/>
    <property type="match status" value="1"/>
</dbReference>
<dbReference type="InterPro" id="IPR058923">
    <property type="entry name" value="RCC1-like_dom"/>
</dbReference>
<dbReference type="Pfam" id="PF08381">
    <property type="entry name" value="BRX"/>
    <property type="match status" value="1"/>
</dbReference>
<dbReference type="InterPro" id="IPR017455">
    <property type="entry name" value="Znf_FYVE-rel"/>
</dbReference>
<feature type="repeat" description="RCC1" evidence="6">
    <location>
        <begin position="311"/>
        <end position="362"/>
    </location>
</feature>
<sequence>MGDLHGTGSIIHLDSDPARKAKVDAEVWLAELSELSSSDKCRREKIDAQLNGLYFVDVGELASKTSSDSFISNELSTDTSPDNTTASILPTVSPSNNVNSPLKRSDATTTMHLKGTQSDTYRVSISSSAPSTSSHGSTHDDFDMFGEILVWGEITLNNTVKTKSSKGVADILVPKPLESNISLDVNYVSCGARHAALLTRNGEIFTWGEECKGRLGHGGTVTDSTQLRVVESLMGPGLNPLEVVTCGEFHTCAVTTYGELYTWGDGTHGALGHGTQVSHWIPKRVSGPLDGLNIRYVSCGTWHTALVTSTGRLFTFGDGTFGVLGHGNRDSLSIPKEVESLSGLRTVAVACGVWHMAAAVQVSTSQLPEGGDSGKLFTWGDGDKYRLGHGDKDPRLKPTCVPSLIEHNFVRVSCGHSLTVGLTSSGELFTTGSTVYGQLGNPQSDGRYPCVVGDALIGESIKEIACGSYHLAVLTSRGEVFTWGKGANGRLGHGDVEDRKVPTLVEGLRDKTIRTVACGASFTVAICQNKRVQGAEQTQCTMCRQPFGFTRKKHICHNCKLPHCNSCSSRKSFRATHAPNPSKPYRVCDPCYVKLNSDRGLNPSNNFEMVKTKMDSFPLVQIRDVALNGGVDSKWGNKRAGSFGLRVNGSRPVSPFSRRPSPPRSLTPGPMARGFSFPKGSTDGLRKANELLNEEVQRLRAQVDNLKRRCDSQELELRKLTKQADDATALAEEESAKSKAAKEVIKTLTSQLKEMAERLPQGIYEKAESKPTPMLNNTNGTVQLRNSTSNQDNSPKEMSKEGCEKGGDDMTTDDAKKVSELGKNGDNGSRAQSLLASSNQEEKEWIEQYETGVYITLVAFRDGTRDLKRVRFSRRRFGENQAELWWSENRQKVYEKYDVRGGSDRVSSASSVRSSHLRSEHNAFPPKV</sequence>
<dbReference type="Gene3D" id="3.30.40.10">
    <property type="entry name" value="Zinc/RING finger domain, C3HC4 (zinc finger)"/>
    <property type="match status" value="1"/>
</dbReference>
<dbReference type="PRINTS" id="PR00633">
    <property type="entry name" value="RCCNDNSATION"/>
</dbReference>
<gene>
    <name evidence="10" type="ORF">LUZ62_085867</name>
</gene>
<dbReference type="GO" id="GO:0008270">
    <property type="term" value="F:zinc ion binding"/>
    <property type="evidence" value="ECO:0007669"/>
    <property type="project" value="UniProtKB-KW"/>
</dbReference>
<dbReference type="EMBL" id="JAMFTS010000005">
    <property type="protein sequence ID" value="KAJ4751462.1"/>
    <property type="molecule type" value="Genomic_DNA"/>
</dbReference>
<accession>A0AAV8C781</accession>